<reference evidence="7" key="1">
    <citation type="journal article" date="2015" name="PeerJ">
        <title>First genomic representation of candidate bacterial phylum KSB3 points to enhanced environmental sensing as a trigger of wastewater bulking.</title>
        <authorList>
            <person name="Sekiguchi Y."/>
            <person name="Ohashi A."/>
            <person name="Parks D.H."/>
            <person name="Yamauchi T."/>
            <person name="Tyson G.W."/>
            <person name="Hugenholtz P."/>
        </authorList>
    </citation>
    <scope>NUCLEOTIDE SEQUENCE [LARGE SCALE GENOMIC DNA]</scope>
</reference>
<dbReference type="InterPro" id="IPR046346">
    <property type="entry name" value="Aminoacid_DH-like_N_sf"/>
</dbReference>
<dbReference type="GO" id="GO:0006538">
    <property type="term" value="P:L-glutamate catabolic process"/>
    <property type="evidence" value="ECO:0007669"/>
    <property type="project" value="TreeGrafter"/>
</dbReference>
<dbReference type="Proteomes" id="UP000030661">
    <property type="component" value="Unassembled WGS sequence"/>
</dbReference>
<dbReference type="Gene3D" id="3.40.50.720">
    <property type="entry name" value="NAD(P)-binding Rossmann-like Domain"/>
    <property type="match status" value="1"/>
</dbReference>
<dbReference type="EMBL" id="DF820469">
    <property type="protein sequence ID" value="GAK59258.1"/>
    <property type="molecule type" value="Genomic_DNA"/>
</dbReference>
<protein>
    <recommendedName>
        <fullName evidence="3">Glutamate dehydrogenase</fullName>
    </recommendedName>
</protein>
<dbReference type="InterPro" id="IPR006095">
    <property type="entry name" value="Glu/Leu/Phe/Val/Trp_DH"/>
</dbReference>
<dbReference type="SUPFAM" id="SSF51735">
    <property type="entry name" value="NAD(P)-binding Rossmann-fold domains"/>
    <property type="match status" value="1"/>
</dbReference>
<dbReference type="CDD" id="cd01076">
    <property type="entry name" value="NAD_bind_1_Glu_DH"/>
    <property type="match status" value="1"/>
</dbReference>
<evidence type="ECO:0000256" key="3">
    <source>
        <dbReference type="PIRNR" id="PIRNR000185"/>
    </source>
</evidence>
<proteinExistence type="inferred from homology"/>
<gene>
    <name evidence="7" type="ORF">U27_06235</name>
</gene>
<dbReference type="InterPro" id="IPR006097">
    <property type="entry name" value="Glu/Leu/Phe/Val/Trp_DH_dimer"/>
</dbReference>
<dbReference type="eggNOG" id="COG0334">
    <property type="taxonomic scope" value="Bacteria"/>
</dbReference>
<evidence type="ECO:0000256" key="2">
    <source>
        <dbReference type="ARBA" id="ARBA00023002"/>
    </source>
</evidence>
<dbReference type="PANTHER" id="PTHR11606">
    <property type="entry name" value="GLUTAMATE DEHYDROGENASE"/>
    <property type="match status" value="1"/>
</dbReference>
<dbReference type="PRINTS" id="PR00082">
    <property type="entry name" value="GLFDHDRGNASE"/>
</dbReference>
<dbReference type="InterPro" id="IPR006096">
    <property type="entry name" value="Glu/Leu/Phe/Val/Trp_DH_C"/>
</dbReference>
<dbReference type="STRING" id="1499967.U27_06235"/>
<dbReference type="HOGENOM" id="CLU_025763_1_2_0"/>
<dbReference type="InterPro" id="IPR036291">
    <property type="entry name" value="NAD(P)-bd_dom_sf"/>
</dbReference>
<feature type="site" description="Important for catalysis" evidence="4">
    <location>
        <position position="147"/>
    </location>
</feature>
<dbReference type="InterPro" id="IPR014362">
    <property type="entry name" value="Glu_DH"/>
</dbReference>
<dbReference type="Gene3D" id="3.40.50.10860">
    <property type="entry name" value="Leucine Dehydrogenase, chain A, domain 1"/>
    <property type="match status" value="1"/>
</dbReference>
<dbReference type="SMART" id="SM00839">
    <property type="entry name" value="ELFV_dehydrog"/>
    <property type="match status" value="1"/>
</dbReference>
<organism evidence="7">
    <name type="scientific">Vecturithrix granuli</name>
    <dbReference type="NCBI Taxonomy" id="1499967"/>
    <lineage>
        <taxon>Bacteria</taxon>
        <taxon>Candidatus Moduliflexota</taxon>
        <taxon>Candidatus Vecturitrichia</taxon>
        <taxon>Candidatus Vecturitrichales</taxon>
        <taxon>Candidatus Vecturitrichaceae</taxon>
        <taxon>Candidatus Vecturithrix</taxon>
    </lineage>
</organism>
<dbReference type="PIRSF" id="PIRSF000185">
    <property type="entry name" value="Glu_DH"/>
    <property type="match status" value="1"/>
</dbReference>
<evidence type="ECO:0000256" key="4">
    <source>
        <dbReference type="PIRSR" id="PIRSR000185-3"/>
    </source>
</evidence>
<sequence>MNFHNFNAFKMAQQQFDTVAEQLHLDQGMRELLLMPLREYHFQIPVKMDDGTSKVFRGFRIQHNDACGPAKGGIRFHPQETADTVRALAIWMTWKCAVINIPLGGGAGGVVCDPHHLSMREQEQICRGWVRQLAKNIGPTSDIAEPDIMTDCQHMIWMLDEYEKISGLKSPGAITGKTVELGGSRGRQEAPGYGITFTLREALKQMHLPPHNTTASVQGFGHVAQCVIELYQKLGGKVICVACWNQEEMLPLTFRKPGGVDLKELLGITDRFGSINPRQAAEQGYEVLPGEAWLQQEVDILIPAAMENQITADNVRELSPCVKVIAEGANGPVTPEADNVIKDRGILLIPDLLCNAGGVLGSYFEYVQNTANYYWKKEELLAKLDVRMTSAFLAVSDLARRKRLYMRDAAYMIAIERVARACRAKGWV</sequence>
<dbReference type="SUPFAM" id="SSF53223">
    <property type="entry name" value="Aminoacid dehydrogenase-like, N-terminal domain"/>
    <property type="match status" value="1"/>
</dbReference>
<feature type="domain" description="Glutamate/phenylalanine/leucine/valine/L-tryptophan dehydrogenase C-terminal" evidence="6">
    <location>
        <begin position="184"/>
        <end position="426"/>
    </location>
</feature>
<keyword evidence="8" id="KW-1185">Reference proteome</keyword>
<dbReference type="AlphaFoldDB" id="A0A081C3V3"/>
<dbReference type="PANTHER" id="PTHR11606:SF13">
    <property type="entry name" value="GLUTAMATE DEHYDROGENASE 1, MITOCHONDRIAL"/>
    <property type="match status" value="1"/>
</dbReference>
<evidence type="ECO:0000313" key="8">
    <source>
        <dbReference type="Proteomes" id="UP000030661"/>
    </source>
</evidence>
<evidence type="ECO:0000259" key="6">
    <source>
        <dbReference type="SMART" id="SM00839"/>
    </source>
</evidence>
<comment type="similarity">
    <text evidence="1 3 5">Belongs to the Glu/Leu/Phe/Val dehydrogenases family.</text>
</comment>
<dbReference type="Pfam" id="PF00208">
    <property type="entry name" value="ELFV_dehydrog"/>
    <property type="match status" value="1"/>
</dbReference>
<evidence type="ECO:0000313" key="7">
    <source>
        <dbReference type="EMBL" id="GAK59258.1"/>
    </source>
</evidence>
<dbReference type="GO" id="GO:0004352">
    <property type="term" value="F:glutamate dehydrogenase (NAD+) activity"/>
    <property type="evidence" value="ECO:0007669"/>
    <property type="project" value="TreeGrafter"/>
</dbReference>
<keyword evidence="2 3" id="KW-0560">Oxidoreductase</keyword>
<name>A0A081C3V3_VECG1</name>
<evidence type="ECO:0000256" key="5">
    <source>
        <dbReference type="RuleBase" id="RU004417"/>
    </source>
</evidence>
<dbReference type="InterPro" id="IPR033922">
    <property type="entry name" value="NAD_bind_Glu_DH"/>
</dbReference>
<dbReference type="Pfam" id="PF02812">
    <property type="entry name" value="ELFV_dehydrog_N"/>
    <property type="match status" value="1"/>
</dbReference>
<evidence type="ECO:0000256" key="1">
    <source>
        <dbReference type="ARBA" id="ARBA00006382"/>
    </source>
</evidence>
<accession>A0A081C3V3</accession>